<gene>
    <name evidence="6" type="ORF">AKO1_001951</name>
</gene>
<sequence>MKTNTKQTPSWSDTNWRAVASHMSKGFKDAVNLSSTVNFFVKSDKLQKLFVQCFLLNGAIFVGSVVILDYLAAPIFVSAFGGSTPSNETMLHDKTVNTLSRSFSLLKNDANVKFFWIYPLYTLSFLFNAIWYGEIAKISYELNEKRKAQIQRRAGGTPAPPAQQAPNLSFRKAIVDKITDQIYLNILLLFFVIQQSVASYIPFIGTFLEFLTFTWYSAFYSFQFLWSYHSEINLQKQLEYFERHWAYMLGFGAPPALASYFFPFFINAGIWAMLFPVFIVLAIRSSPPSIKGDMPPLHVFHYSKKVSNFIITCFKRTQQKRSRTLQQQQAAQEVQSVKFNLPKTE</sequence>
<dbReference type="Proteomes" id="UP001431209">
    <property type="component" value="Unassembled WGS sequence"/>
</dbReference>
<evidence type="ECO:0000313" key="6">
    <source>
        <dbReference type="EMBL" id="KAL0486309.1"/>
    </source>
</evidence>
<keyword evidence="3 5" id="KW-1133">Transmembrane helix</keyword>
<dbReference type="PANTHER" id="PTHR21389:SF0">
    <property type="entry name" value="ETOPOSIDE-INDUCED PROTEIN 2.4 HOMOLOG"/>
    <property type="match status" value="1"/>
</dbReference>
<reference evidence="6 7" key="1">
    <citation type="submission" date="2024-03" db="EMBL/GenBank/DDBJ databases">
        <title>The Acrasis kona genome and developmental transcriptomes reveal deep origins of eukaryotic multicellular pathways.</title>
        <authorList>
            <person name="Sheikh S."/>
            <person name="Fu C.-J."/>
            <person name="Brown M.W."/>
            <person name="Baldauf S.L."/>
        </authorList>
    </citation>
    <scope>NUCLEOTIDE SEQUENCE [LARGE SCALE GENOMIC DNA]</scope>
    <source>
        <strain evidence="6 7">ATCC MYA-3509</strain>
    </source>
</reference>
<feature type="transmembrane region" description="Helical" evidence="5">
    <location>
        <begin position="182"/>
        <end position="201"/>
    </location>
</feature>
<dbReference type="GO" id="GO:0016020">
    <property type="term" value="C:membrane"/>
    <property type="evidence" value="ECO:0007669"/>
    <property type="project" value="UniProtKB-SubCell"/>
</dbReference>
<comment type="caution">
    <text evidence="6">The sequence shown here is derived from an EMBL/GenBank/DDBJ whole genome shotgun (WGS) entry which is preliminary data.</text>
</comment>
<evidence type="ECO:0000256" key="3">
    <source>
        <dbReference type="ARBA" id="ARBA00022989"/>
    </source>
</evidence>
<dbReference type="AlphaFoldDB" id="A0AAW2ZA76"/>
<keyword evidence="2 5" id="KW-0812">Transmembrane</keyword>
<keyword evidence="7" id="KW-1185">Reference proteome</keyword>
<evidence type="ECO:0000256" key="5">
    <source>
        <dbReference type="SAM" id="Phobius"/>
    </source>
</evidence>
<dbReference type="PANTHER" id="PTHR21389">
    <property type="entry name" value="P53 INDUCED PROTEIN"/>
    <property type="match status" value="1"/>
</dbReference>
<evidence type="ECO:0000313" key="7">
    <source>
        <dbReference type="Proteomes" id="UP001431209"/>
    </source>
</evidence>
<name>A0AAW2ZA76_9EUKA</name>
<dbReference type="Pfam" id="PF07264">
    <property type="entry name" value="EI24"/>
    <property type="match status" value="1"/>
</dbReference>
<organism evidence="6 7">
    <name type="scientific">Acrasis kona</name>
    <dbReference type="NCBI Taxonomy" id="1008807"/>
    <lineage>
        <taxon>Eukaryota</taxon>
        <taxon>Discoba</taxon>
        <taxon>Heterolobosea</taxon>
        <taxon>Tetramitia</taxon>
        <taxon>Eutetramitia</taxon>
        <taxon>Acrasidae</taxon>
        <taxon>Acrasis</taxon>
    </lineage>
</organism>
<dbReference type="GO" id="GO:0016236">
    <property type="term" value="P:macroautophagy"/>
    <property type="evidence" value="ECO:0007669"/>
    <property type="project" value="TreeGrafter"/>
</dbReference>
<dbReference type="EMBL" id="JAOPGA020001215">
    <property type="protein sequence ID" value="KAL0486309.1"/>
    <property type="molecule type" value="Genomic_DNA"/>
</dbReference>
<dbReference type="GO" id="GO:0005783">
    <property type="term" value="C:endoplasmic reticulum"/>
    <property type="evidence" value="ECO:0007669"/>
    <property type="project" value="TreeGrafter"/>
</dbReference>
<evidence type="ECO:0000256" key="1">
    <source>
        <dbReference type="ARBA" id="ARBA00004141"/>
    </source>
</evidence>
<protein>
    <submittedName>
        <fullName evidence="6">Etoposide-induced protein</fullName>
    </submittedName>
</protein>
<comment type="subcellular location">
    <subcellularLocation>
        <location evidence="1">Membrane</location>
        <topology evidence="1">Multi-pass membrane protein</topology>
    </subcellularLocation>
</comment>
<accession>A0AAW2ZA76</accession>
<feature type="transmembrane region" description="Helical" evidence="5">
    <location>
        <begin position="114"/>
        <end position="133"/>
    </location>
</feature>
<keyword evidence="4 5" id="KW-0472">Membrane</keyword>
<feature type="transmembrane region" description="Helical" evidence="5">
    <location>
        <begin position="49"/>
        <end position="73"/>
    </location>
</feature>
<feature type="transmembrane region" description="Helical" evidence="5">
    <location>
        <begin position="268"/>
        <end position="284"/>
    </location>
</feature>
<evidence type="ECO:0000256" key="4">
    <source>
        <dbReference type="ARBA" id="ARBA00023136"/>
    </source>
</evidence>
<proteinExistence type="predicted"/>
<evidence type="ECO:0000256" key="2">
    <source>
        <dbReference type="ARBA" id="ARBA00022692"/>
    </source>
</evidence>
<dbReference type="InterPro" id="IPR059112">
    <property type="entry name" value="CysZ/EI24"/>
</dbReference>